<dbReference type="InterPro" id="IPR038765">
    <property type="entry name" value="Papain-like_cys_pep_sf"/>
</dbReference>
<evidence type="ECO:0000259" key="2">
    <source>
        <dbReference type="PROSITE" id="PS52048"/>
    </source>
</evidence>
<evidence type="ECO:0000313" key="3">
    <source>
        <dbReference type="EMBL" id="RVW50773.1"/>
    </source>
</evidence>
<proteinExistence type="inferred from homology"/>
<feature type="domain" description="UCH catalytic" evidence="2">
    <location>
        <begin position="1"/>
        <end position="60"/>
    </location>
</feature>
<dbReference type="GO" id="GO:0004843">
    <property type="term" value="F:cysteine-type deubiquitinase activity"/>
    <property type="evidence" value="ECO:0007669"/>
    <property type="project" value="InterPro"/>
</dbReference>
<dbReference type="Gene3D" id="1.10.418.80">
    <property type="entry name" value="Ubiquitin carboxyl-terminal hydrolase, domain 1"/>
    <property type="match status" value="1"/>
</dbReference>
<comment type="similarity">
    <text evidence="1">Belongs to the peptidase C12 family.</text>
</comment>
<reference evidence="3 4" key="1">
    <citation type="journal article" date="2018" name="PLoS Genet.">
        <title>Population sequencing reveals clonal diversity and ancestral inbreeding in the grapevine cultivar Chardonnay.</title>
        <authorList>
            <person name="Roach M.J."/>
            <person name="Johnson D.L."/>
            <person name="Bohlmann J."/>
            <person name="van Vuuren H.J."/>
            <person name="Jones S.J."/>
            <person name="Pretorius I.S."/>
            <person name="Schmidt S.A."/>
            <person name="Borneman A.R."/>
        </authorList>
    </citation>
    <scope>NUCLEOTIDE SEQUENCE [LARGE SCALE GENOMIC DNA]</scope>
    <source>
        <strain evidence="4">cv. Chardonnay</strain>
        <tissue evidence="3">Leaf</tissue>
    </source>
</reference>
<sequence length="60" mass="6596">MGPLLNLPDPVEGSFLDRFFKSTASMDPLERAAYLENDQEMEVSHSVAATAGDTEVSFNF</sequence>
<dbReference type="Pfam" id="PF01088">
    <property type="entry name" value="Peptidase_C12"/>
    <property type="match status" value="1"/>
</dbReference>
<name>A0A438ESR4_VITVI</name>
<dbReference type="Proteomes" id="UP000288805">
    <property type="component" value="Unassembled WGS sequence"/>
</dbReference>
<dbReference type="EMBL" id="QGNW01001192">
    <property type="protein sequence ID" value="RVW50773.1"/>
    <property type="molecule type" value="Genomic_DNA"/>
</dbReference>
<evidence type="ECO:0000256" key="1">
    <source>
        <dbReference type="PROSITE-ProRule" id="PRU01393"/>
    </source>
</evidence>
<comment type="caution">
    <text evidence="1">Lacks conserved residue(s) required for the propagation of feature annotation.</text>
</comment>
<dbReference type="InterPro" id="IPR001578">
    <property type="entry name" value="Peptidase_C12_UCH"/>
</dbReference>
<dbReference type="PROSITE" id="PS52048">
    <property type="entry name" value="UCH_DOMAIN"/>
    <property type="match status" value="1"/>
</dbReference>
<keyword evidence="3" id="KW-0378">Hydrolase</keyword>
<dbReference type="AlphaFoldDB" id="A0A438ESR4"/>
<dbReference type="GO" id="GO:0006511">
    <property type="term" value="P:ubiquitin-dependent protein catabolic process"/>
    <property type="evidence" value="ECO:0007669"/>
    <property type="project" value="InterPro"/>
</dbReference>
<comment type="caution">
    <text evidence="3">The sequence shown here is derived from an EMBL/GenBank/DDBJ whole genome shotgun (WGS) entry which is preliminary data.</text>
</comment>
<accession>A0A438ESR4</accession>
<dbReference type="SUPFAM" id="SSF54001">
    <property type="entry name" value="Cysteine proteinases"/>
    <property type="match status" value="1"/>
</dbReference>
<protein>
    <submittedName>
        <fullName evidence="3">Ubiquitin carboxyl-terminal hydrolase 3</fullName>
    </submittedName>
</protein>
<gene>
    <name evidence="3" type="primary">UCH3_0</name>
    <name evidence="3" type="ORF">CK203_076808</name>
</gene>
<evidence type="ECO:0000313" key="4">
    <source>
        <dbReference type="Proteomes" id="UP000288805"/>
    </source>
</evidence>
<organism evidence="3 4">
    <name type="scientific">Vitis vinifera</name>
    <name type="common">Grape</name>
    <dbReference type="NCBI Taxonomy" id="29760"/>
    <lineage>
        <taxon>Eukaryota</taxon>
        <taxon>Viridiplantae</taxon>
        <taxon>Streptophyta</taxon>
        <taxon>Embryophyta</taxon>
        <taxon>Tracheophyta</taxon>
        <taxon>Spermatophyta</taxon>
        <taxon>Magnoliopsida</taxon>
        <taxon>eudicotyledons</taxon>
        <taxon>Gunneridae</taxon>
        <taxon>Pentapetalae</taxon>
        <taxon>rosids</taxon>
        <taxon>Vitales</taxon>
        <taxon>Vitaceae</taxon>
        <taxon>Viteae</taxon>
        <taxon>Vitis</taxon>
    </lineage>
</organism>